<gene>
    <name evidence="1" type="ORF">N7496_000710</name>
</gene>
<reference evidence="1" key="1">
    <citation type="submission" date="2022-11" db="EMBL/GenBank/DDBJ databases">
        <authorList>
            <person name="Petersen C."/>
        </authorList>
    </citation>
    <scope>NUCLEOTIDE SEQUENCE</scope>
    <source>
        <strain evidence="1">IBT 29864</strain>
    </source>
</reference>
<proteinExistence type="predicted"/>
<dbReference type="GeneID" id="81432818"/>
<protein>
    <submittedName>
        <fullName evidence="1">Uncharacterized protein</fullName>
    </submittedName>
</protein>
<evidence type="ECO:0000313" key="2">
    <source>
        <dbReference type="Proteomes" id="UP001147782"/>
    </source>
</evidence>
<dbReference type="EMBL" id="JAPZBS010000001">
    <property type="protein sequence ID" value="KAJ5389642.1"/>
    <property type="molecule type" value="Genomic_DNA"/>
</dbReference>
<dbReference type="Proteomes" id="UP001147782">
    <property type="component" value="Unassembled WGS sequence"/>
</dbReference>
<name>A0A9W9VUK7_9EURO</name>
<keyword evidence="2" id="KW-1185">Reference proteome</keyword>
<dbReference type="AlphaFoldDB" id="A0A9W9VUK7"/>
<reference evidence="1" key="2">
    <citation type="journal article" date="2023" name="IMA Fungus">
        <title>Comparative genomic study of the Penicillium genus elucidates a diverse pangenome and 15 lateral gene transfer events.</title>
        <authorList>
            <person name="Petersen C."/>
            <person name="Sorensen T."/>
            <person name="Nielsen M.R."/>
            <person name="Sondergaard T.E."/>
            <person name="Sorensen J.L."/>
            <person name="Fitzpatrick D.A."/>
            <person name="Frisvad J.C."/>
            <person name="Nielsen K.L."/>
        </authorList>
    </citation>
    <scope>NUCLEOTIDE SEQUENCE</scope>
    <source>
        <strain evidence="1">IBT 29864</strain>
    </source>
</reference>
<dbReference type="RefSeq" id="XP_056560370.1">
    <property type="nucleotide sequence ID" value="XM_056693641.1"/>
</dbReference>
<organism evidence="1 2">
    <name type="scientific">Penicillium cataractarum</name>
    <dbReference type="NCBI Taxonomy" id="2100454"/>
    <lineage>
        <taxon>Eukaryota</taxon>
        <taxon>Fungi</taxon>
        <taxon>Dikarya</taxon>
        <taxon>Ascomycota</taxon>
        <taxon>Pezizomycotina</taxon>
        <taxon>Eurotiomycetes</taxon>
        <taxon>Eurotiomycetidae</taxon>
        <taxon>Eurotiales</taxon>
        <taxon>Aspergillaceae</taxon>
        <taxon>Penicillium</taxon>
    </lineage>
</organism>
<accession>A0A9W9VUK7</accession>
<evidence type="ECO:0000313" key="1">
    <source>
        <dbReference type="EMBL" id="KAJ5389642.1"/>
    </source>
</evidence>
<comment type="caution">
    <text evidence="1">The sequence shown here is derived from an EMBL/GenBank/DDBJ whole genome shotgun (WGS) entry which is preliminary data.</text>
</comment>
<sequence length="59" mass="6306">MHASKPYLSKFLGGSRELNGGSLNSNEMHCIANYPAGTVFHFGCDWVVGLPKGGIGWVP</sequence>